<comment type="function">
    <text evidence="9">Part of the twin-arginine translocation (Tat) system that transports large folded proteins containing a characteristic twin-arginine motif in their signal peptide across membranes. Together with TatC, TatB is part of a receptor directly interacting with Tat signal peptides. TatB may form an oligomeric binding site that transiently accommodates folded Tat precursor proteins before their translocation.</text>
</comment>
<keyword evidence="4 9" id="KW-0812">Transmembrane</keyword>
<comment type="subcellular location">
    <subcellularLocation>
        <location evidence="9">Cell membrane</location>
        <topology evidence="9">Single-pass membrane protein</topology>
    </subcellularLocation>
    <subcellularLocation>
        <location evidence="1">Membrane</location>
        <topology evidence="1">Single-pass membrane protein</topology>
    </subcellularLocation>
</comment>
<evidence type="ECO:0000256" key="7">
    <source>
        <dbReference type="ARBA" id="ARBA00023010"/>
    </source>
</evidence>
<sequence>MFDIGFTELLLVFVVTLLVVGPEKLPGVAHKMGRFFGQIKRTFNQIKHDVEQELEIEAVKAKLKENAMAEEARQLAEEMSKTIDIESESRPDANTQGKSHPSAEQKPNKETHD</sequence>
<dbReference type="PANTHER" id="PTHR33162:SF1">
    <property type="entry name" value="SEC-INDEPENDENT PROTEIN TRANSLOCASE PROTEIN TATA, CHLOROPLASTIC"/>
    <property type="match status" value="1"/>
</dbReference>
<dbReference type="AlphaFoldDB" id="A0A917FM04"/>
<evidence type="ECO:0000256" key="6">
    <source>
        <dbReference type="ARBA" id="ARBA00022989"/>
    </source>
</evidence>
<dbReference type="PRINTS" id="PR01506">
    <property type="entry name" value="TATBPROTEIN"/>
</dbReference>
<protein>
    <recommendedName>
        <fullName evidence="9">Sec-independent protein translocase protein TatB</fullName>
    </recommendedName>
</protein>
<feature type="compositionally biased region" description="Basic and acidic residues" evidence="10">
    <location>
        <begin position="71"/>
        <end position="91"/>
    </location>
</feature>
<accession>A0A917FM04</accession>
<keyword evidence="8 9" id="KW-0472">Membrane</keyword>
<comment type="subunit">
    <text evidence="9">The Tat system comprises two distinct complexes: a TatABC complex, containing multiple copies of TatA, TatB and TatC subunits, and a separate TatA complex, containing only TatA subunits. Substrates initially bind to the TatABC complex, which probably triggers association of the separate TatA complex to form the active translocon.</text>
</comment>
<reference evidence="11" key="1">
    <citation type="journal article" date="2014" name="Int. J. Syst. Evol. Microbiol.">
        <title>Complete genome sequence of Corynebacterium casei LMG S-19264T (=DSM 44701T), isolated from a smear-ripened cheese.</title>
        <authorList>
            <consortium name="US DOE Joint Genome Institute (JGI-PGF)"/>
            <person name="Walter F."/>
            <person name="Albersmeier A."/>
            <person name="Kalinowski J."/>
            <person name="Ruckert C."/>
        </authorList>
    </citation>
    <scope>NUCLEOTIDE SEQUENCE</scope>
    <source>
        <strain evidence="11">CGMCC 1.12181</strain>
    </source>
</reference>
<dbReference type="HAMAP" id="MF_00237">
    <property type="entry name" value="TatB"/>
    <property type="match status" value="1"/>
</dbReference>
<keyword evidence="6 9" id="KW-1133">Transmembrane helix</keyword>
<evidence type="ECO:0000256" key="2">
    <source>
        <dbReference type="ARBA" id="ARBA00022448"/>
    </source>
</evidence>
<organism evidence="11 12">
    <name type="scientific">Marinicella pacifica</name>
    <dbReference type="NCBI Taxonomy" id="1171543"/>
    <lineage>
        <taxon>Bacteria</taxon>
        <taxon>Pseudomonadati</taxon>
        <taxon>Pseudomonadota</taxon>
        <taxon>Gammaproteobacteria</taxon>
        <taxon>Lysobacterales</taxon>
        <taxon>Marinicellaceae</taxon>
        <taxon>Marinicella</taxon>
    </lineage>
</organism>
<dbReference type="Gene3D" id="1.20.5.3310">
    <property type="match status" value="1"/>
</dbReference>
<evidence type="ECO:0000256" key="9">
    <source>
        <dbReference type="HAMAP-Rule" id="MF_00237"/>
    </source>
</evidence>
<keyword evidence="7 9" id="KW-0811">Translocation</keyword>
<reference evidence="11" key="2">
    <citation type="submission" date="2020-09" db="EMBL/GenBank/DDBJ databases">
        <authorList>
            <person name="Sun Q."/>
            <person name="Zhou Y."/>
        </authorList>
    </citation>
    <scope>NUCLEOTIDE SEQUENCE</scope>
    <source>
        <strain evidence="11">CGMCC 1.12181</strain>
    </source>
</reference>
<comment type="caution">
    <text evidence="11">The sequence shown here is derived from an EMBL/GenBank/DDBJ whole genome shotgun (WGS) entry which is preliminary data.</text>
</comment>
<gene>
    <name evidence="9" type="primary">tatB</name>
    <name evidence="11" type="ORF">GCM10011365_11400</name>
</gene>
<dbReference type="GO" id="GO:0008320">
    <property type="term" value="F:protein transmembrane transporter activity"/>
    <property type="evidence" value="ECO:0007669"/>
    <property type="project" value="UniProtKB-UniRule"/>
</dbReference>
<keyword evidence="12" id="KW-1185">Reference proteome</keyword>
<evidence type="ECO:0000256" key="3">
    <source>
        <dbReference type="ARBA" id="ARBA00022475"/>
    </source>
</evidence>
<keyword evidence="3 9" id="KW-1003">Cell membrane</keyword>
<dbReference type="PANTHER" id="PTHR33162">
    <property type="entry name" value="SEC-INDEPENDENT PROTEIN TRANSLOCASE PROTEIN TATA, CHLOROPLASTIC"/>
    <property type="match status" value="1"/>
</dbReference>
<comment type="similarity">
    <text evidence="9">Belongs to the TatB family.</text>
</comment>
<feature type="region of interest" description="Disordered" evidence="10">
    <location>
        <begin position="71"/>
        <end position="113"/>
    </location>
</feature>
<evidence type="ECO:0000256" key="8">
    <source>
        <dbReference type="ARBA" id="ARBA00023136"/>
    </source>
</evidence>
<evidence type="ECO:0000256" key="10">
    <source>
        <dbReference type="SAM" id="MobiDB-lite"/>
    </source>
</evidence>
<evidence type="ECO:0000256" key="1">
    <source>
        <dbReference type="ARBA" id="ARBA00004167"/>
    </source>
</evidence>
<keyword evidence="5 9" id="KW-0653">Protein transport</keyword>
<proteinExistence type="inferred from homology"/>
<dbReference type="InterPro" id="IPR003369">
    <property type="entry name" value="TatA/B/E"/>
</dbReference>
<dbReference type="EMBL" id="BMEO01000004">
    <property type="protein sequence ID" value="GGF91891.1"/>
    <property type="molecule type" value="Genomic_DNA"/>
</dbReference>
<dbReference type="InterPro" id="IPR018448">
    <property type="entry name" value="TatB"/>
</dbReference>
<dbReference type="NCBIfam" id="TIGR01410">
    <property type="entry name" value="tatB"/>
    <property type="match status" value="1"/>
</dbReference>
<evidence type="ECO:0000256" key="5">
    <source>
        <dbReference type="ARBA" id="ARBA00022927"/>
    </source>
</evidence>
<evidence type="ECO:0000256" key="4">
    <source>
        <dbReference type="ARBA" id="ARBA00022692"/>
    </source>
</evidence>
<dbReference type="RefSeq" id="WP_188364745.1">
    <property type="nucleotide sequence ID" value="NZ_BAABJF010000015.1"/>
</dbReference>
<keyword evidence="2 9" id="KW-0813">Transport</keyword>
<dbReference type="GO" id="GO:0033281">
    <property type="term" value="C:TAT protein transport complex"/>
    <property type="evidence" value="ECO:0007669"/>
    <property type="project" value="UniProtKB-UniRule"/>
</dbReference>
<evidence type="ECO:0000313" key="12">
    <source>
        <dbReference type="Proteomes" id="UP000605253"/>
    </source>
</evidence>
<feature type="compositionally biased region" description="Basic and acidic residues" evidence="10">
    <location>
        <begin position="101"/>
        <end position="113"/>
    </location>
</feature>
<dbReference type="Proteomes" id="UP000605253">
    <property type="component" value="Unassembled WGS sequence"/>
</dbReference>
<evidence type="ECO:0000313" key="11">
    <source>
        <dbReference type="EMBL" id="GGF91891.1"/>
    </source>
</evidence>
<dbReference type="GO" id="GO:0043953">
    <property type="term" value="P:protein transport by the Tat complex"/>
    <property type="evidence" value="ECO:0007669"/>
    <property type="project" value="UniProtKB-UniRule"/>
</dbReference>
<dbReference type="Pfam" id="PF02416">
    <property type="entry name" value="TatA_B_E"/>
    <property type="match status" value="1"/>
</dbReference>
<name>A0A917FM04_9GAMM</name>